<dbReference type="AlphaFoldDB" id="A0A839QK73"/>
<sequence>MVDPRMLRHGMDLWLPLPGAGITIRDIAADWRNCTVELRQLPWNRNYVGVPTRSSP</sequence>
<dbReference type="Proteomes" id="UP000523000">
    <property type="component" value="Unassembled WGS sequence"/>
</dbReference>
<gene>
    <name evidence="1" type="ORF">E9229_001146</name>
</gene>
<evidence type="ECO:0000313" key="2">
    <source>
        <dbReference type="Proteomes" id="UP000523000"/>
    </source>
</evidence>
<keyword evidence="2" id="KW-1185">Reference proteome</keyword>
<comment type="caution">
    <text evidence="1">The sequence shown here is derived from an EMBL/GenBank/DDBJ whole genome shotgun (WGS) entry which is preliminary data.</text>
</comment>
<accession>A0A839QK73</accession>
<evidence type="ECO:0000313" key="1">
    <source>
        <dbReference type="EMBL" id="MBB2994955.1"/>
    </source>
</evidence>
<dbReference type="EMBL" id="JACHVS010000001">
    <property type="protein sequence ID" value="MBB2994955.1"/>
    <property type="molecule type" value="Genomic_DNA"/>
</dbReference>
<protein>
    <submittedName>
        <fullName evidence="1">Uncharacterized protein</fullName>
    </submittedName>
</protein>
<reference evidence="1 2" key="1">
    <citation type="submission" date="2020-08" db="EMBL/GenBank/DDBJ databases">
        <title>Sequencing the genomes of 1000 actinobacteria strains.</title>
        <authorList>
            <person name="Klenk H.-P."/>
        </authorList>
    </citation>
    <scope>NUCLEOTIDE SEQUENCE [LARGE SCALE GENOMIC DNA]</scope>
    <source>
        <strain evidence="1 2">DSM 22826</strain>
    </source>
</reference>
<organism evidence="1 2">
    <name type="scientific">Paeniglutamicibacter cryotolerans</name>
    <dbReference type="NCBI Taxonomy" id="670079"/>
    <lineage>
        <taxon>Bacteria</taxon>
        <taxon>Bacillati</taxon>
        <taxon>Actinomycetota</taxon>
        <taxon>Actinomycetes</taxon>
        <taxon>Micrococcales</taxon>
        <taxon>Micrococcaceae</taxon>
        <taxon>Paeniglutamicibacter</taxon>
    </lineage>
</organism>
<name>A0A839QK73_9MICC</name>
<proteinExistence type="predicted"/>